<accession>A0ABN2AQ42</accession>
<dbReference type="EMBL" id="BAAAQD010000009">
    <property type="protein sequence ID" value="GAA1524519.1"/>
    <property type="molecule type" value="Genomic_DNA"/>
</dbReference>
<evidence type="ECO:0000313" key="2">
    <source>
        <dbReference type="Proteomes" id="UP001501470"/>
    </source>
</evidence>
<reference evidence="1 2" key="1">
    <citation type="journal article" date="2019" name="Int. J. Syst. Evol. Microbiol.">
        <title>The Global Catalogue of Microorganisms (GCM) 10K type strain sequencing project: providing services to taxonomists for standard genome sequencing and annotation.</title>
        <authorList>
            <consortium name="The Broad Institute Genomics Platform"/>
            <consortium name="The Broad Institute Genome Sequencing Center for Infectious Disease"/>
            <person name="Wu L."/>
            <person name="Ma J."/>
        </authorList>
    </citation>
    <scope>NUCLEOTIDE SEQUENCE [LARGE SCALE GENOMIC DNA]</scope>
    <source>
        <strain evidence="1 2">JCM 15933</strain>
    </source>
</reference>
<protein>
    <submittedName>
        <fullName evidence="1">Uncharacterized protein</fullName>
    </submittedName>
</protein>
<name>A0ABN2AQ42_9ACTN</name>
<evidence type="ECO:0000313" key="1">
    <source>
        <dbReference type="EMBL" id="GAA1524519.1"/>
    </source>
</evidence>
<comment type="caution">
    <text evidence="1">The sequence shown here is derived from an EMBL/GenBank/DDBJ whole genome shotgun (WGS) entry which is preliminary data.</text>
</comment>
<dbReference type="Proteomes" id="UP001501470">
    <property type="component" value="Unassembled WGS sequence"/>
</dbReference>
<proteinExistence type="predicted"/>
<keyword evidence="2" id="KW-1185">Reference proteome</keyword>
<gene>
    <name evidence="1" type="ORF">GCM10009827_046290</name>
</gene>
<sequence>MVELAQDLGVAEAGQLGRVAGGEAVRAGFRELRPGSLLRIAAALPLGGGRGAAGFPADRVQRRQWAGIWC</sequence>
<dbReference type="RefSeq" id="WP_344504124.1">
    <property type="nucleotide sequence ID" value="NZ_BAAAQD010000009.1"/>
</dbReference>
<organism evidence="1 2">
    <name type="scientific">Dactylosporangium maewongense</name>
    <dbReference type="NCBI Taxonomy" id="634393"/>
    <lineage>
        <taxon>Bacteria</taxon>
        <taxon>Bacillati</taxon>
        <taxon>Actinomycetota</taxon>
        <taxon>Actinomycetes</taxon>
        <taxon>Micromonosporales</taxon>
        <taxon>Micromonosporaceae</taxon>
        <taxon>Dactylosporangium</taxon>
    </lineage>
</organism>